<feature type="domain" description="Putative restriction endonuclease" evidence="2">
    <location>
        <begin position="30"/>
        <end position="200"/>
    </location>
</feature>
<feature type="region of interest" description="Disordered" evidence="1">
    <location>
        <begin position="243"/>
        <end position="275"/>
    </location>
</feature>
<dbReference type="InterPro" id="IPR008538">
    <property type="entry name" value="Uma2"/>
</dbReference>
<sequence>MSTQPAIAEAPAKAPAAATAALVSEDDYWRQYYLDAERRYEWNNGRLEEKPVSDQATYLVYLWFVELLRHYLREHPVGQLAALEMGFRLALPGRTVIRRPDLGLVLAANPAPLLPLDRSYHGVFDLCVEALSDEDRAGIVRDLVTKKAEYAAAGVPEYYILHRTDGHLGFFSLSPSGLYQPIAPVDGVIQSRALPGFQFRIDDLQRQPEPDRLLDDPVYPFVLPGWREADRRATAAEEQAVAAQEQAAVAQEQAAAESERAATEAERAAVAEQRAEAAERELARLRGQAGGD</sequence>
<dbReference type="Gene3D" id="3.90.1570.10">
    <property type="entry name" value="tt1808, chain A"/>
    <property type="match status" value="1"/>
</dbReference>
<evidence type="ECO:0000256" key="1">
    <source>
        <dbReference type="SAM" id="MobiDB-lite"/>
    </source>
</evidence>
<comment type="caution">
    <text evidence="3">The sequence shown here is derived from an EMBL/GenBank/DDBJ whole genome shotgun (WGS) entry which is preliminary data.</text>
</comment>
<gene>
    <name evidence="3" type="ORF">CKO31_22245</name>
</gene>
<feature type="compositionally biased region" description="Basic and acidic residues" evidence="1">
    <location>
        <begin position="257"/>
        <end position="275"/>
    </location>
</feature>
<dbReference type="InterPro" id="IPR012296">
    <property type="entry name" value="Nuclease_put_TT1808"/>
</dbReference>
<dbReference type="SUPFAM" id="SSF52980">
    <property type="entry name" value="Restriction endonuclease-like"/>
    <property type="match status" value="1"/>
</dbReference>
<dbReference type="InterPro" id="IPR011335">
    <property type="entry name" value="Restrct_endonuc-II-like"/>
</dbReference>
<evidence type="ECO:0000313" key="4">
    <source>
        <dbReference type="Proteomes" id="UP000748752"/>
    </source>
</evidence>
<organism evidence="3 4">
    <name type="scientific">Thiohalocapsa halophila</name>
    <dbReference type="NCBI Taxonomy" id="69359"/>
    <lineage>
        <taxon>Bacteria</taxon>
        <taxon>Pseudomonadati</taxon>
        <taxon>Pseudomonadota</taxon>
        <taxon>Gammaproteobacteria</taxon>
        <taxon>Chromatiales</taxon>
        <taxon>Chromatiaceae</taxon>
        <taxon>Thiohalocapsa</taxon>
    </lineage>
</organism>
<name>A0ABS1CP17_9GAMM</name>
<feature type="compositionally biased region" description="Low complexity" evidence="1">
    <location>
        <begin position="243"/>
        <end position="256"/>
    </location>
</feature>
<evidence type="ECO:0000313" key="3">
    <source>
        <dbReference type="EMBL" id="MBK1633418.1"/>
    </source>
</evidence>
<dbReference type="Pfam" id="PF05685">
    <property type="entry name" value="Uma2"/>
    <property type="match status" value="1"/>
</dbReference>
<proteinExistence type="predicted"/>
<reference evidence="3 4" key="1">
    <citation type="journal article" date="2020" name="Microorganisms">
        <title>Osmotic Adaptation and Compatible Solute Biosynthesis of Phototrophic Bacteria as Revealed from Genome Analyses.</title>
        <authorList>
            <person name="Imhoff J.F."/>
            <person name="Rahn T."/>
            <person name="Kunzel S."/>
            <person name="Keller A."/>
            <person name="Neulinger S.C."/>
        </authorList>
    </citation>
    <scope>NUCLEOTIDE SEQUENCE [LARGE SCALE GENOMIC DNA]</scope>
    <source>
        <strain evidence="3 4">DSM 6210</strain>
    </source>
</reference>
<dbReference type="CDD" id="cd06260">
    <property type="entry name" value="DUF820-like"/>
    <property type="match status" value="1"/>
</dbReference>
<accession>A0ABS1CP17</accession>
<keyword evidence="4" id="KW-1185">Reference proteome</keyword>
<protein>
    <recommendedName>
        <fullName evidence="2">Putative restriction endonuclease domain-containing protein</fullName>
    </recommendedName>
</protein>
<dbReference type="RefSeq" id="WP_200241899.1">
    <property type="nucleotide sequence ID" value="NZ_NRRV01000084.1"/>
</dbReference>
<dbReference type="Proteomes" id="UP000748752">
    <property type="component" value="Unassembled WGS sequence"/>
</dbReference>
<dbReference type="EMBL" id="NRRV01000084">
    <property type="protein sequence ID" value="MBK1633418.1"/>
    <property type="molecule type" value="Genomic_DNA"/>
</dbReference>
<evidence type="ECO:0000259" key="2">
    <source>
        <dbReference type="Pfam" id="PF05685"/>
    </source>
</evidence>